<evidence type="ECO:0000256" key="1">
    <source>
        <dbReference type="ARBA" id="ARBA00022630"/>
    </source>
</evidence>
<comment type="caution">
    <text evidence="6">The sequence shown here is derived from an EMBL/GenBank/DDBJ whole genome shotgun (WGS) entry which is preliminary data.</text>
</comment>
<gene>
    <name evidence="6" type="ORF">MCOL_V204675</name>
</gene>
<keyword evidence="1" id="KW-0285">Flavoprotein</keyword>
<evidence type="ECO:0000313" key="6">
    <source>
        <dbReference type="EMBL" id="EJO89454.1"/>
    </source>
</evidence>
<proteinExistence type="predicted"/>
<keyword evidence="2" id="KW-0288">FMN</keyword>
<dbReference type="Gene3D" id="3.20.20.30">
    <property type="entry name" value="Luciferase-like domain"/>
    <property type="match status" value="1"/>
</dbReference>
<reference evidence="6 7" key="1">
    <citation type="journal article" date="2011" name="J. Bacteriol.">
        <title>Genome sequence of the Mycobacterium colombiense type strain, CECT 3035.</title>
        <authorList>
            <person name="Gonzalez-Perez M."/>
            <person name="Murcia M.I."/>
            <person name="Landsman D."/>
            <person name="Jordan I.K."/>
            <person name="Marino-Ramirez L."/>
        </authorList>
    </citation>
    <scope>NUCLEOTIDE SEQUENCE [LARGE SCALE GENOMIC DNA]</scope>
    <source>
        <strain evidence="6 7">CECT 3035</strain>
    </source>
</reference>
<dbReference type="Pfam" id="PF00296">
    <property type="entry name" value="Bac_luciferase"/>
    <property type="match status" value="1"/>
</dbReference>
<dbReference type="GO" id="GO:0008726">
    <property type="term" value="F:alkanesulfonate monooxygenase activity"/>
    <property type="evidence" value="ECO:0007669"/>
    <property type="project" value="TreeGrafter"/>
</dbReference>
<evidence type="ECO:0000259" key="5">
    <source>
        <dbReference type="Pfam" id="PF00296"/>
    </source>
</evidence>
<dbReference type="SUPFAM" id="SSF51679">
    <property type="entry name" value="Bacterial luciferase-like"/>
    <property type="match status" value="1"/>
</dbReference>
<dbReference type="InterPro" id="IPR011251">
    <property type="entry name" value="Luciferase-like_dom"/>
</dbReference>
<dbReference type="InterPro" id="IPR019921">
    <property type="entry name" value="Lucif-like_OxRdtase_Rv2161c"/>
</dbReference>
<evidence type="ECO:0000313" key="7">
    <source>
        <dbReference type="Proteomes" id="UP000006455"/>
    </source>
</evidence>
<keyword evidence="3" id="KW-0560">Oxidoreductase</keyword>
<name>J5EJ04_9MYCO</name>
<dbReference type="InterPro" id="IPR050172">
    <property type="entry name" value="SsuD_RutA_monooxygenase"/>
</dbReference>
<organism evidence="6 7">
    <name type="scientific">Mycobacterium colombiense CECT 3035</name>
    <dbReference type="NCBI Taxonomy" id="1041522"/>
    <lineage>
        <taxon>Bacteria</taxon>
        <taxon>Bacillati</taxon>
        <taxon>Actinomycetota</taxon>
        <taxon>Actinomycetes</taxon>
        <taxon>Mycobacteriales</taxon>
        <taxon>Mycobacteriaceae</taxon>
        <taxon>Mycobacterium</taxon>
        <taxon>Mycobacterium avium complex (MAC)</taxon>
    </lineage>
</organism>
<protein>
    <recommendedName>
        <fullName evidence="5">Luciferase-like domain-containing protein</fullName>
    </recommendedName>
</protein>
<dbReference type="eggNOG" id="COG2141">
    <property type="taxonomic scope" value="Bacteria"/>
</dbReference>
<keyword evidence="4" id="KW-0503">Monooxygenase</keyword>
<dbReference type="STRING" id="1041522.GCA_002105755_02145"/>
<evidence type="ECO:0000256" key="2">
    <source>
        <dbReference type="ARBA" id="ARBA00022643"/>
    </source>
</evidence>
<evidence type="ECO:0000256" key="3">
    <source>
        <dbReference type="ARBA" id="ARBA00023002"/>
    </source>
</evidence>
<accession>J5EJ04</accession>
<dbReference type="GO" id="GO:0046306">
    <property type="term" value="P:alkanesulfonate catabolic process"/>
    <property type="evidence" value="ECO:0007669"/>
    <property type="project" value="TreeGrafter"/>
</dbReference>
<sequence length="309" mass="34113">MMLPGCVDTPAVTQPWESQLTGADVLRIAQAADECGFESVFIPEHFVVNTAHTETTGRHFLDSTTAQAVIAGATKRIKVGSMVTLVPLRNPIILAKSLCTLDWLTGGRAAMTVGLGWQRDEYDALGVPWEERGARTDDYLAAMFELWHSDFPQFDGKYTSFSDIVFEPKPVSKPHPTIWIGGDATPALRRAARFGDGWAPWLTPPDQIPEKIDRIRSSPEFNDRPFSVFYSLMSLLIGLGESGHENRAINGFDAATDAQRVVDSCERLAELGVTDTWVPPPRVDGVGEYIDHLRWVADEVATQFTHVAT</sequence>
<dbReference type="AlphaFoldDB" id="J5EJ04"/>
<dbReference type="PANTHER" id="PTHR42847">
    <property type="entry name" value="ALKANESULFONATE MONOOXYGENASE"/>
    <property type="match status" value="1"/>
</dbReference>
<feature type="domain" description="Luciferase-like" evidence="5">
    <location>
        <begin position="21"/>
        <end position="226"/>
    </location>
</feature>
<evidence type="ECO:0000256" key="4">
    <source>
        <dbReference type="ARBA" id="ARBA00023033"/>
    </source>
</evidence>
<dbReference type="Proteomes" id="UP000006455">
    <property type="component" value="Unassembled WGS sequence"/>
</dbReference>
<dbReference type="NCBIfam" id="TIGR03619">
    <property type="entry name" value="F420_Rv2161c"/>
    <property type="match status" value="1"/>
</dbReference>
<dbReference type="EMBL" id="AFVW02000002">
    <property type="protein sequence ID" value="EJO89454.1"/>
    <property type="molecule type" value="Genomic_DNA"/>
</dbReference>
<dbReference type="InterPro" id="IPR036661">
    <property type="entry name" value="Luciferase-like_sf"/>
</dbReference>
<dbReference type="PANTHER" id="PTHR42847:SF4">
    <property type="entry name" value="ALKANESULFONATE MONOOXYGENASE-RELATED"/>
    <property type="match status" value="1"/>
</dbReference>